<keyword evidence="3" id="KW-1185">Reference proteome</keyword>
<evidence type="ECO:0000313" key="2">
    <source>
        <dbReference type="EMBL" id="GAA0183351.1"/>
    </source>
</evidence>
<gene>
    <name evidence="2" type="ORF">LIER_30775</name>
</gene>
<name>A0AAV3RNU3_LITER</name>
<feature type="compositionally biased region" description="Basic and acidic residues" evidence="1">
    <location>
        <begin position="1"/>
        <end position="25"/>
    </location>
</feature>
<accession>A0AAV3RNU3</accession>
<reference evidence="2 3" key="1">
    <citation type="submission" date="2024-01" db="EMBL/GenBank/DDBJ databases">
        <title>The complete chloroplast genome sequence of Lithospermum erythrorhizon: insights into the phylogenetic relationship among Boraginaceae species and the maternal lineages of purple gromwells.</title>
        <authorList>
            <person name="Okada T."/>
            <person name="Watanabe K."/>
        </authorList>
    </citation>
    <scope>NUCLEOTIDE SEQUENCE [LARGE SCALE GENOMIC DNA]</scope>
</reference>
<comment type="caution">
    <text evidence="2">The sequence shown here is derived from an EMBL/GenBank/DDBJ whole genome shotgun (WGS) entry which is preliminary data.</text>
</comment>
<sequence>MKEYTLGRMVEKPSLETGQKSRDSEQQIQHQKHKGKSKSKQGIKGSCDAYYASKGSEHQLKGHITQKGRAPLLQQPSINIKAK</sequence>
<feature type="region of interest" description="Disordered" evidence="1">
    <location>
        <begin position="1"/>
        <end position="44"/>
    </location>
</feature>
<feature type="compositionally biased region" description="Polar residues" evidence="1">
    <location>
        <begin position="74"/>
        <end position="83"/>
    </location>
</feature>
<proteinExistence type="predicted"/>
<dbReference type="AlphaFoldDB" id="A0AAV3RNU3"/>
<organism evidence="2 3">
    <name type="scientific">Lithospermum erythrorhizon</name>
    <name type="common">Purple gromwell</name>
    <name type="synonym">Lithospermum officinale var. erythrorhizon</name>
    <dbReference type="NCBI Taxonomy" id="34254"/>
    <lineage>
        <taxon>Eukaryota</taxon>
        <taxon>Viridiplantae</taxon>
        <taxon>Streptophyta</taxon>
        <taxon>Embryophyta</taxon>
        <taxon>Tracheophyta</taxon>
        <taxon>Spermatophyta</taxon>
        <taxon>Magnoliopsida</taxon>
        <taxon>eudicotyledons</taxon>
        <taxon>Gunneridae</taxon>
        <taxon>Pentapetalae</taxon>
        <taxon>asterids</taxon>
        <taxon>lamiids</taxon>
        <taxon>Boraginales</taxon>
        <taxon>Boraginaceae</taxon>
        <taxon>Boraginoideae</taxon>
        <taxon>Lithospermeae</taxon>
        <taxon>Lithospermum</taxon>
    </lineage>
</organism>
<evidence type="ECO:0000256" key="1">
    <source>
        <dbReference type="SAM" id="MobiDB-lite"/>
    </source>
</evidence>
<protein>
    <submittedName>
        <fullName evidence="2">Uncharacterized protein</fullName>
    </submittedName>
</protein>
<feature type="compositionally biased region" description="Basic residues" evidence="1">
    <location>
        <begin position="30"/>
        <end position="41"/>
    </location>
</feature>
<evidence type="ECO:0000313" key="3">
    <source>
        <dbReference type="Proteomes" id="UP001454036"/>
    </source>
</evidence>
<feature type="region of interest" description="Disordered" evidence="1">
    <location>
        <begin position="60"/>
        <end position="83"/>
    </location>
</feature>
<dbReference type="Proteomes" id="UP001454036">
    <property type="component" value="Unassembled WGS sequence"/>
</dbReference>
<dbReference type="EMBL" id="BAABME010011174">
    <property type="protein sequence ID" value="GAA0183351.1"/>
    <property type="molecule type" value="Genomic_DNA"/>
</dbReference>